<reference evidence="2 3" key="1">
    <citation type="journal article" date="2021" name="BMC Genomics">
        <title>Datura genome reveals duplications of psychoactive alkaloid biosynthetic genes and high mutation rate following tissue culture.</title>
        <authorList>
            <person name="Rajewski A."/>
            <person name="Carter-House D."/>
            <person name="Stajich J."/>
            <person name="Litt A."/>
        </authorList>
    </citation>
    <scope>NUCLEOTIDE SEQUENCE [LARGE SCALE GENOMIC DNA]</scope>
    <source>
        <strain evidence="2">AR-01</strain>
    </source>
</reference>
<proteinExistence type="predicted"/>
<keyword evidence="1" id="KW-0472">Membrane</keyword>
<gene>
    <name evidence="2" type="ORF">HAX54_050228</name>
</gene>
<keyword evidence="3" id="KW-1185">Reference proteome</keyword>
<evidence type="ECO:0000313" key="3">
    <source>
        <dbReference type="Proteomes" id="UP000823775"/>
    </source>
</evidence>
<evidence type="ECO:0000256" key="1">
    <source>
        <dbReference type="SAM" id="Phobius"/>
    </source>
</evidence>
<name>A0ABS8WL48_DATST</name>
<organism evidence="2 3">
    <name type="scientific">Datura stramonium</name>
    <name type="common">Jimsonweed</name>
    <name type="synonym">Common thornapple</name>
    <dbReference type="NCBI Taxonomy" id="4076"/>
    <lineage>
        <taxon>Eukaryota</taxon>
        <taxon>Viridiplantae</taxon>
        <taxon>Streptophyta</taxon>
        <taxon>Embryophyta</taxon>
        <taxon>Tracheophyta</taxon>
        <taxon>Spermatophyta</taxon>
        <taxon>Magnoliopsida</taxon>
        <taxon>eudicotyledons</taxon>
        <taxon>Gunneridae</taxon>
        <taxon>Pentapetalae</taxon>
        <taxon>asterids</taxon>
        <taxon>lamiids</taxon>
        <taxon>Solanales</taxon>
        <taxon>Solanaceae</taxon>
        <taxon>Solanoideae</taxon>
        <taxon>Datureae</taxon>
        <taxon>Datura</taxon>
    </lineage>
</organism>
<evidence type="ECO:0000313" key="2">
    <source>
        <dbReference type="EMBL" id="MCE3051568.1"/>
    </source>
</evidence>
<keyword evidence="1" id="KW-0812">Transmembrane</keyword>
<protein>
    <submittedName>
        <fullName evidence="2">Uncharacterized protein</fullName>
    </submittedName>
</protein>
<feature type="transmembrane region" description="Helical" evidence="1">
    <location>
        <begin position="69"/>
        <end position="90"/>
    </location>
</feature>
<accession>A0ABS8WL48</accession>
<dbReference type="Proteomes" id="UP000823775">
    <property type="component" value="Unassembled WGS sequence"/>
</dbReference>
<dbReference type="EMBL" id="JACEIK010008736">
    <property type="protein sequence ID" value="MCE3051568.1"/>
    <property type="molecule type" value="Genomic_DNA"/>
</dbReference>
<keyword evidence="1" id="KW-1133">Transmembrane helix</keyword>
<comment type="caution">
    <text evidence="2">The sequence shown here is derived from an EMBL/GenBank/DDBJ whole genome shotgun (WGS) entry which is preliminary data.</text>
</comment>
<sequence length="202" mass="22289">MDSDGKNSPQENIDSKGAFRLICKSIRCSMKFYRLSELQLEVDSLKALPALISPPFSAQGDAAVKELVLVLYLCLTYSVCFIKALPLYLLDSSVREAFDVAYDNIYAFHAAQKPVEKVVENMHLYFATPPSRDGSICKGSVFIVPRKRRTYILKAEAPGNFCNGLGTGIMPKGEAREKKSSNIGVMGVKQMANTLASLCLHR</sequence>